<proteinExistence type="predicted"/>
<name>A0AAD1Y2Z4_EUPCR</name>
<evidence type="ECO:0000256" key="1">
    <source>
        <dbReference type="SAM" id="MobiDB-lite"/>
    </source>
</evidence>
<feature type="region of interest" description="Disordered" evidence="1">
    <location>
        <begin position="158"/>
        <end position="181"/>
    </location>
</feature>
<feature type="chain" id="PRO_5042092527" evidence="2">
    <location>
        <begin position="20"/>
        <end position="659"/>
    </location>
</feature>
<sequence length="659" mass="76185">MLSSSFSKVLVLICTSAFAQVVSHSLSLVEQAVSSSCCDTGEVAWSVCLISDNDESPFISNLKINFYKRSLSIMNMASGVLGFWGFGVLGLKDHLGVEIEEEEYSITSKSGRKLKSHHDKDCNVVEEEASIHSIPSDSYQTGNGMKKYLASRIEISKKKKGRNTHYRESSLPYPNPGKKPLRKIPKRIEEFSTSRRNYGLRNYGIRNYGIRNHFATDSKPRELRRQNRLNMANQYKKTVVTKKIQLDSKSSSDCSENSEPCTERSYFNLDDECSPNTSINDLVPKLKRLITKKIPSHMVSLDRRKELKKLDSSYEGNILETANVFIRSPLKCNLSNNVNNSGEFQSMNFNTKVPTSARLTNVPTYHTKLEVKNPSPERIEQAELPQSLPPPKRKYPEYLDEDRTFTYVANWARLYTEKRLPTYVAPQYKDNRPVNRKRPQLVRPSFNNIKGDRVSSYCGEAESTEDYTKRTVRRGHFQDEDVEYIEIELNEPQEITPNTGNSTTPEVKILQKSIGYWCQHCFELILDKKQSKRHLSVCEFKNDKESKYIRIIKRKFKGFSKSLEDCYEKIQIENSIGKKNFFNTPSSMFMDNLVKVFDKVYDRYSGKFYCNKQLKLLGKKVRFIHKDISVQKQNLSYPFTLATKAIELMDEYIEFRCKQ</sequence>
<reference evidence="3" key="1">
    <citation type="submission" date="2023-07" db="EMBL/GenBank/DDBJ databases">
        <authorList>
            <consortium name="AG Swart"/>
            <person name="Singh M."/>
            <person name="Singh A."/>
            <person name="Seah K."/>
            <person name="Emmerich C."/>
        </authorList>
    </citation>
    <scope>NUCLEOTIDE SEQUENCE</scope>
    <source>
        <strain evidence="3">DP1</strain>
    </source>
</reference>
<evidence type="ECO:0000256" key="2">
    <source>
        <dbReference type="SAM" id="SignalP"/>
    </source>
</evidence>
<keyword evidence="4" id="KW-1185">Reference proteome</keyword>
<comment type="caution">
    <text evidence="3">The sequence shown here is derived from an EMBL/GenBank/DDBJ whole genome shotgun (WGS) entry which is preliminary data.</text>
</comment>
<dbReference type="AlphaFoldDB" id="A0AAD1Y2Z4"/>
<dbReference type="Proteomes" id="UP001295684">
    <property type="component" value="Unassembled WGS sequence"/>
</dbReference>
<accession>A0AAD1Y2Z4</accession>
<organism evidence="3 4">
    <name type="scientific">Euplotes crassus</name>
    <dbReference type="NCBI Taxonomy" id="5936"/>
    <lineage>
        <taxon>Eukaryota</taxon>
        <taxon>Sar</taxon>
        <taxon>Alveolata</taxon>
        <taxon>Ciliophora</taxon>
        <taxon>Intramacronucleata</taxon>
        <taxon>Spirotrichea</taxon>
        <taxon>Hypotrichia</taxon>
        <taxon>Euplotida</taxon>
        <taxon>Euplotidae</taxon>
        <taxon>Moneuplotes</taxon>
    </lineage>
</organism>
<dbReference type="EMBL" id="CAMPGE010025256">
    <property type="protein sequence ID" value="CAI2383035.1"/>
    <property type="molecule type" value="Genomic_DNA"/>
</dbReference>
<protein>
    <submittedName>
        <fullName evidence="3">Uncharacterized protein</fullName>
    </submittedName>
</protein>
<keyword evidence="2" id="KW-0732">Signal</keyword>
<feature type="signal peptide" evidence="2">
    <location>
        <begin position="1"/>
        <end position="19"/>
    </location>
</feature>
<evidence type="ECO:0000313" key="4">
    <source>
        <dbReference type="Proteomes" id="UP001295684"/>
    </source>
</evidence>
<gene>
    <name evidence="3" type="ORF">ECRASSUSDP1_LOCUS24526</name>
</gene>
<evidence type="ECO:0000313" key="3">
    <source>
        <dbReference type="EMBL" id="CAI2383035.1"/>
    </source>
</evidence>